<evidence type="ECO:0000313" key="2">
    <source>
        <dbReference type="Proteomes" id="UP000541810"/>
    </source>
</evidence>
<comment type="caution">
    <text evidence="1">The sequence shown here is derived from an EMBL/GenBank/DDBJ whole genome shotgun (WGS) entry which is preliminary data.</text>
</comment>
<keyword evidence="2" id="KW-1185">Reference proteome</keyword>
<accession>A0A7X0H782</accession>
<dbReference type="AlphaFoldDB" id="A0A7X0H782"/>
<sequence length="38" mass="4581">MCENVVVRVGDVNDEIDERLRFTFTDIGWPKLFRHLFL</sequence>
<organism evidence="1 2">
    <name type="scientific">Algisphaera agarilytica</name>
    <dbReference type="NCBI Taxonomy" id="1385975"/>
    <lineage>
        <taxon>Bacteria</taxon>
        <taxon>Pseudomonadati</taxon>
        <taxon>Planctomycetota</taxon>
        <taxon>Phycisphaerae</taxon>
        <taxon>Phycisphaerales</taxon>
        <taxon>Phycisphaeraceae</taxon>
        <taxon>Algisphaera</taxon>
    </lineage>
</organism>
<dbReference type="EMBL" id="JACHGY010000001">
    <property type="protein sequence ID" value="MBB6430519.1"/>
    <property type="molecule type" value="Genomic_DNA"/>
</dbReference>
<evidence type="ECO:0000313" key="1">
    <source>
        <dbReference type="EMBL" id="MBB6430519.1"/>
    </source>
</evidence>
<dbReference type="Proteomes" id="UP000541810">
    <property type="component" value="Unassembled WGS sequence"/>
</dbReference>
<name>A0A7X0H782_9BACT</name>
<proteinExistence type="predicted"/>
<gene>
    <name evidence="1" type="ORF">HNQ40_002325</name>
</gene>
<protein>
    <submittedName>
        <fullName evidence="1">Uncharacterized protein</fullName>
    </submittedName>
</protein>
<reference evidence="1 2" key="1">
    <citation type="submission" date="2020-08" db="EMBL/GenBank/DDBJ databases">
        <title>Genomic Encyclopedia of Type Strains, Phase IV (KMG-IV): sequencing the most valuable type-strain genomes for metagenomic binning, comparative biology and taxonomic classification.</title>
        <authorList>
            <person name="Goeker M."/>
        </authorList>
    </citation>
    <scope>NUCLEOTIDE SEQUENCE [LARGE SCALE GENOMIC DNA]</scope>
    <source>
        <strain evidence="1 2">DSM 103725</strain>
    </source>
</reference>